<name>A0A6J3L968_9HYME</name>
<gene>
    <name evidence="3" type="primary">LOC117240091</name>
</gene>
<reference evidence="3" key="1">
    <citation type="submission" date="2025-08" db="UniProtKB">
        <authorList>
            <consortium name="RefSeq"/>
        </authorList>
    </citation>
    <scope>IDENTIFICATION</scope>
    <source>
        <tissue evidence="3">Muscle</tissue>
    </source>
</reference>
<dbReference type="PANTHER" id="PTHR39069">
    <property type="entry name" value="ECDYSONE-INDUCIBLE GENE E1, ISOFORM A"/>
    <property type="match status" value="1"/>
</dbReference>
<evidence type="ECO:0000313" key="2">
    <source>
        <dbReference type="Proteomes" id="UP000504631"/>
    </source>
</evidence>
<dbReference type="Proteomes" id="UP000504631">
    <property type="component" value="Unplaced"/>
</dbReference>
<dbReference type="PANTHER" id="PTHR39069:SF8">
    <property type="entry name" value="FI17111P1"/>
    <property type="match status" value="1"/>
</dbReference>
<feature type="chain" id="PRO_5027120056" evidence="1">
    <location>
        <begin position="25"/>
        <end position="224"/>
    </location>
</feature>
<organism evidence="2 3">
    <name type="scientific">Bombus vosnesenskii</name>
    <dbReference type="NCBI Taxonomy" id="207650"/>
    <lineage>
        <taxon>Eukaryota</taxon>
        <taxon>Metazoa</taxon>
        <taxon>Ecdysozoa</taxon>
        <taxon>Arthropoda</taxon>
        <taxon>Hexapoda</taxon>
        <taxon>Insecta</taxon>
        <taxon>Pterygota</taxon>
        <taxon>Neoptera</taxon>
        <taxon>Endopterygota</taxon>
        <taxon>Hymenoptera</taxon>
        <taxon>Apocrita</taxon>
        <taxon>Aculeata</taxon>
        <taxon>Apoidea</taxon>
        <taxon>Anthophila</taxon>
        <taxon>Apidae</taxon>
        <taxon>Bombus</taxon>
        <taxon>Pyrobombus</taxon>
    </lineage>
</organism>
<dbReference type="GeneID" id="117240091"/>
<proteinExistence type="predicted"/>
<dbReference type="KEGG" id="bvk:117240091"/>
<sequence length="224" mass="25063">MNIKMNVQLFKLILFFATFQSLSCSQLGTQEYGNAKVGERCERDRNCIQHAFCLTHMTCQCDQYYSPTPDKSMCIASAGLTCTDDSVCASMTNAACRQGICACKDSYILDINNSSNCIVRPLVVGDLCQRTDECQDTFDRAMCINGRCQCITSYHFVNATGKCIQTRFLYNLCTEDYECVDFDNKNVLECRDGQCVCKNGEETCSRGATLTSIGIFVVLLPFIY</sequence>
<dbReference type="AlphaFoldDB" id="A0A6J3L968"/>
<feature type="signal peptide" evidence="1">
    <location>
        <begin position="1"/>
        <end position="24"/>
    </location>
</feature>
<evidence type="ECO:0000256" key="1">
    <source>
        <dbReference type="SAM" id="SignalP"/>
    </source>
</evidence>
<keyword evidence="1" id="KW-0732">Signal</keyword>
<keyword evidence="2" id="KW-1185">Reference proteome</keyword>
<accession>A0A6J3L968</accession>
<dbReference type="RefSeq" id="XP_033361862.1">
    <property type="nucleotide sequence ID" value="XM_033505971.1"/>
</dbReference>
<evidence type="ECO:0000313" key="3">
    <source>
        <dbReference type="RefSeq" id="XP_033361862.1"/>
    </source>
</evidence>
<protein>
    <submittedName>
        <fullName evidence="3">Tenascin-like</fullName>
    </submittedName>
</protein>